<gene>
    <name evidence="1" type="ORF">CI610_01754</name>
</gene>
<sequence length="96" mass="10814">MERTLEQALGNAGRISAELPDLLQPTNEDHDMILLASEVCVLRDKLTLAHIEASSLALWLWKIHWKDESPNFELCDSVEGIISQIDNMVCSLKKPD</sequence>
<organism evidence="1">
    <name type="scientific">invertebrate metagenome</name>
    <dbReference type="NCBI Taxonomy" id="1711999"/>
    <lineage>
        <taxon>unclassified sequences</taxon>
        <taxon>metagenomes</taxon>
        <taxon>organismal metagenomes</taxon>
    </lineage>
</organism>
<proteinExistence type="predicted"/>
<reference evidence="1" key="1">
    <citation type="journal article" date="2017" name="Appl. Environ. Microbiol.">
        <title>Molecular characterization of an Endozoicomonas-like organism causing infection in king scallop Pecten maximus L.</title>
        <authorList>
            <person name="Cano I."/>
            <person name="van Aerle R."/>
            <person name="Ross S."/>
            <person name="Verner-Jeffreys D.W."/>
            <person name="Paley R.K."/>
            <person name="Rimmer G."/>
            <person name="Ryder D."/>
            <person name="Hooper P."/>
            <person name="Stone D."/>
            <person name="Feist S.W."/>
        </authorList>
    </citation>
    <scope>NUCLEOTIDE SEQUENCE</scope>
</reference>
<dbReference type="EMBL" id="NSIT01000080">
    <property type="protein sequence ID" value="PJE79289.1"/>
    <property type="molecule type" value="Genomic_DNA"/>
</dbReference>
<comment type="caution">
    <text evidence="1">The sequence shown here is derived from an EMBL/GenBank/DDBJ whole genome shotgun (WGS) entry which is preliminary data.</text>
</comment>
<dbReference type="AlphaFoldDB" id="A0A2H9T7X4"/>
<name>A0A2H9T7X4_9ZZZZ</name>
<accession>A0A2H9T7X4</accession>
<protein>
    <submittedName>
        <fullName evidence="1">Uncharacterized protein</fullName>
    </submittedName>
</protein>
<evidence type="ECO:0000313" key="1">
    <source>
        <dbReference type="EMBL" id="PJE79289.1"/>
    </source>
</evidence>